<keyword evidence="3" id="KW-1185">Reference proteome</keyword>
<gene>
    <name evidence="2" type="ORF">OCL97_10510</name>
</gene>
<comment type="caution">
    <text evidence="2">The sequence shown here is derived from an EMBL/GenBank/DDBJ whole genome shotgun (WGS) entry which is preliminary data.</text>
</comment>
<reference evidence="2 3" key="1">
    <citation type="submission" date="2022-09" db="EMBL/GenBank/DDBJ databases">
        <title>New species of Phenylobacterium.</title>
        <authorList>
            <person name="Mieszkin S."/>
        </authorList>
    </citation>
    <scope>NUCLEOTIDE SEQUENCE [LARGE SCALE GENOMIC DNA]</scope>
    <source>
        <strain evidence="2 3">HK31-G</strain>
    </source>
</reference>
<feature type="compositionally biased region" description="Gly residues" evidence="1">
    <location>
        <begin position="94"/>
        <end position="103"/>
    </location>
</feature>
<organism evidence="2 3">
    <name type="scientific">Phenylobacterium ferrooxidans</name>
    <dbReference type="NCBI Taxonomy" id="2982689"/>
    <lineage>
        <taxon>Bacteria</taxon>
        <taxon>Pseudomonadati</taxon>
        <taxon>Pseudomonadota</taxon>
        <taxon>Alphaproteobacteria</taxon>
        <taxon>Caulobacterales</taxon>
        <taxon>Caulobacteraceae</taxon>
        <taxon>Phenylobacterium</taxon>
    </lineage>
</organism>
<accession>A0ABW6CVZ5</accession>
<sequence length="103" mass="10983">MSEIYGIGVVQSIDLQGGRVTIAYEPIEGVNWPAGTMPFSVAKTALLEGVTPGEKVRFRLESQQIAELQPFAPRQDQSAAPAEQPRPRDPTGPVGAGGEGPRR</sequence>
<dbReference type="Pfam" id="PF11604">
    <property type="entry name" value="CusF_Ec"/>
    <property type="match status" value="1"/>
</dbReference>
<dbReference type="EMBL" id="JAOTJD010000017">
    <property type="protein sequence ID" value="MFD3264387.1"/>
    <property type="molecule type" value="Genomic_DNA"/>
</dbReference>
<evidence type="ECO:0000313" key="2">
    <source>
        <dbReference type="EMBL" id="MFD3264387.1"/>
    </source>
</evidence>
<evidence type="ECO:0000256" key="1">
    <source>
        <dbReference type="SAM" id="MobiDB-lite"/>
    </source>
</evidence>
<dbReference type="InterPro" id="IPR042230">
    <property type="entry name" value="CusF_sf"/>
</dbReference>
<dbReference type="RefSeq" id="WP_377369975.1">
    <property type="nucleotide sequence ID" value="NZ_JAOTJD010000017.1"/>
</dbReference>
<dbReference type="InterPro" id="IPR021647">
    <property type="entry name" value="CusF_Ec"/>
</dbReference>
<dbReference type="Proteomes" id="UP001598130">
    <property type="component" value="Unassembled WGS sequence"/>
</dbReference>
<feature type="region of interest" description="Disordered" evidence="1">
    <location>
        <begin position="67"/>
        <end position="103"/>
    </location>
</feature>
<name>A0ABW6CVZ5_9CAUL</name>
<proteinExistence type="predicted"/>
<evidence type="ECO:0000313" key="3">
    <source>
        <dbReference type="Proteomes" id="UP001598130"/>
    </source>
</evidence>
<dbReference type="Gene3D" id="2.40.50.320">
    <property type="entry name" value="Copper binding periplasmic protein CusF"/>
    <property type="match status" value="1"/>
</dbReference>
<protein>
    <submittedName>
        <fullName evidence="2">Copper-binding protein</fullName>
    </submittedName>
</protein>